<accession>A0AA85JZT8</accession>
<dbReference type="GO" id="GO:0005829">
    <property type="term" value="C:cytosol"/>
    <property type="evidence" value="ECO:0007669"/>
    <property type="project" value="InterPro"/>
</dbReference>
<keyword evidence="4" id="KW-0808">Transferase</keyword>
<dbReference type="Proteomes" id="UP000050795">
    <property type="component" value="Unassembled WGS sequence"/>
</dbReference>
<keyword evidence="5" id="KW-0479">Metal-binding</keyword>
<dbReference type="InterPro" id="IPR031127">
    <property type="entry name" value="E3_UB_ligase_RBR"/>
</dbReference>
<evidence type="ECO:0000256" key="2">
    <source>
        <dbReference type="ARBA" id="ARBA00004906"/>
    </source>
</evidence>
<reference evidence="12" key="2">
    <citation type="submission" date="2023-11" db="UniProtKB">
        <authorList>
            <consortium name="WormBaseParasite"/>
        </authorList>
    </citation>
    <scope>IDENTIFICATION</scope>
</reference>
<dbReference type="SUPFAM" id="SSF57850">
    <property type="entry name" value="RING/U-box"/>
    <property type="match status" value="1"/>
</dbReference>
<dbReference type="InterPro" id="IPR054694">
    <property type="entry name" value="Parkin-like_IBR"/>
</dbReference>
<dbReference type="GO" id="GO:0005739">
    <property type="term" value="C:mitochondrion"/>
    <property type="evidence" value="ECO:0007669"/>
    <property type="project" value="InterPro"/>
</dbReference>
<feature type="domain" description="RING-type" evidence="10">
    <location>
        <begin position="149"/>
        <end position="390"/>
    </location>
</feature>
<evidence type="ECO:0000256" key="6">
    <source>
        <dbReference type="ARBA" id="ARBA00022737"/>
    </source>
</evidence>
<reference evidence="11" key="1">
    <citation type="submission" date="2022-06" db="EMBL/GenBank/DDBJ databases">
        <authorList>
            <person name="Berger JAMES D."/>
            <person name="Berger JAMES D."/>
        </authorList>
    </citation>
    <scope>NUCLEOTIDE SEQUENCE [LARGE SCALE GENOMIC DNA]</scope>
</reference>
<protein>
    <recommendedName>
        <fullName evidence="3">RBR-type E3 ubiquitin transferase</fullName>
        <ecNumber evidence="3">2.3.2.31</ecNumber>
    </recommendedName>
</protein>
<keyword evidence="7" id="KW-0863">Zinc-finger</keyword>
<evidence type="ECO:0000256" key="9">
    <source>
        <dbReference type="ARBA" id="ARBA00022833"/>
    </source>
</evidence>
<dbReference type="InterPro" id="IPR003977">
    <property type="entry name" value="Parkin"/>
</dbReference>
<proteinExistence type="predicted"/>
<keyword evidence="8" id="KW-0833">Ubl conjugation pathway</keyword>
<dbReference type="Pfam" id="PF22605">
    <property type="entry name" value="IBR_2"/>
    <property type="match status" value="1"/>
</dbReference>
<evidence type="ECO:0000256" key="7">
    <source>
        <dbReference type="ARBA" id="ARBA00022771"/>
    </source>
</evidence>
<dbReference type="Pfam" id="PF17978">
    <property type="entry name" value="zf-RING_14"/>
    <property type="match status" value="1"/>
</dbReference>
<keyword evidence="6" id="KW-0677">Repeat</keyword>
<evidence type="ECO:0000313" key="12">
    <source>
        <dbReference type="WBParaSite" id="TREG1_46430.1"/>
    </source>
</evidence>
<comment type="catalytic activity">
    <reaction evidence="1">
        <text>[E2 ubiquitin-conjugating enzyme]-S-ubiquitinyl-L-cysteine + [acceptor protein]-L-lysine = [E2 ubiquitin-conjugating enzyme]-L-cysteine + [acceptor protein]-N(6)-ubiquitinyl-L-lysine.</text>
        <dbReference type="EC" id="2.3.2.31"/>
    </reaction>
</comment>
<keyword evidence="9" id="KW-0862">Zinc</keyword>
<dbReference type="Gene3D" id="1.20.120.1750">
    <property type="match status" value="1"/>
</dbReference>
<evidence type="ECO:0000256" key="1">
    <source>
        <dbReference type="ARBA" id="ARBA00001798"/>
    </source>
</evidence>
<dbReference type="WBParaSite" id="TREG1_46430.1">
    <property type="protein sequence ID" value="TREG1_46430.1"/>
    <property type="gene ID" value="TREG1_46430"/>
</dbReference>
<dbReference type="InterPro" id="IPR044066">
    <property type="entry name" value="TRIAD_supradom"/>
</dbReference>
<dbReference type="InterPro" id="IPR029071">
    <property type="entry name" value="Ubiquitin-like_domsf"/>
</dbReference>
<keyword evidence="11" id="KW-1185">Reference proteome</keyword>
<dbReference type="PANTHER" id="PTHR11685">
    <property type="entry name" value="RBR FAMILY RING FINGER AND IBR DOMAIN-CONTAINING"/>
    <property type="match status" value="1"/>
</dbReference>
<dbReference type="InterPro" id="IPR041170">
    <property type="entry name" value="Znf-RING_14"/>
</dbReference>
<dbReference type="GO" id="GO:0016567">
    <property type="term" value="P:protein ubiquitination"/>
    <property type="evidence" value="ECO:0007669"/>
    <property type="project" value="InterPro"/>
</dbReference>
<evidence type="ECO:0000256" key="8">
    <source>
        <dbReference type="ARBA" id="ARBA00022786"/>
    </source>
</evidence>
<dbReference type="AlphaFoldDB" id="A0AA85JZT8"/>
<name>A0AA85JZT8_TRIRE</name>
<dbReference type="SUPFAM" id="SSF54236">
    <property type="entry name" value="Ubiquitin-like"/>
    <property type="match status" value="1"/>
</dbReference>
<dbReference type="PRINTS" id="PR01475">
    <property type="entry name" value="PARKIN"/>
</dbReference>
<evidence type="ECO:0000256" key="3">
    <source>
        <dbReference type="ARBA" id="ARBA00012251"/>
    </source>
</evidence>
<dbReference type="PROSITE" id="PS51873">
    <property type="entry name" value="TRIAD"/>
    <property type="match status" value="1"/>
</dbReference>
<dbReference type="GO" id="GO:0008270">
    <property type="term" value="F:zinc ion binding"/>
    <property type="evidence" value="ECO:0007669"/>
    <property type="project" value="UniProtKB-KW"/>
</dbReference>
<dbReference type="GO" id="GO:0061630">
    <property type="term" value="F:ubiquitin protein ligase activity"/>
    <property type="evidence" value="ECO:0007669"/>
    <property type="project" value="UniProtKB-EC"/>
</dbReference>
<organism evidence="11 12">
    <name type="scientific">Trichobilharzia regenti</name>
    <name type="common">Nasal bird schistosome</name>
    <dbReference type="NCBI Taxonomy" id="157069"/>
    <lineage>
        <taxon>Eukaryota</taxon>
        <taxon>Metazoa</taxon>
        <taxon>Spiralia</taxon>
        <taxon>Lophotrochozoa</taxon>
        <taxon>Platyhelminthes</taxon>
        <taxon>Trematoda</taxon>
        <taxon>Digenea</taxon>
        <taxon>Strigeidida</taxon>
        <taxon>Schistosomatoidea</taxon>
        <taxon>Schistosomatidae</taxon>
        <taxon>Trichobilharzia</taxon>
    </lineage>
</organism>
<evidence type="ECO:0000313" key="11">
    <source>
        <dbReference type="Proteomes" id="UP000050795"/>
    </source>
</evidence>
<sequence>MFLIVVYVDRVVKFDVSEQWDVLFLKQRVCQDLEIDADIHYLSLETSFGQEVMKEEAKLVDFGLMPNCRVYVNKRQSKERKIIFCYECEDVHYSSVSVGSPSDPSIYNNGSLGSGGDCSSTETLLESSCPVSAKHKPVVYLKHVKQNCNRTECAACSSPEVELLFSFCDSEDHSICTECFKKYAKEYFDAGMFQFVENIGYTIGCPAGCPASFLTDPHHFRLLGPEFYSHYKEQSVKRYLVLKGGTFCPSCGLDWQVTNSDVTLPCDWHLCVPPLGCASLFCSSCGWHCKFMNSSPQNDPVKCLCEGRSYPLTQSSSSACNSVWKSLKLTTDDRESRKCISETCHPCPRCKSPTQKFGGCNHIHCSLCGLDWCWVCCDIWTGQCISSHWL</sequence>
<evidence type="ECO:0000256" key="5">
    <source>
        <dbReference type="ARBA" id="ARBA00022723"/>
    </source>
</evidence>
<evidence type="ECO:0000259" key="10">
    <source>
        <dbReference type="PROSITE" id="PS51873"/>
    </source>
</evidence>
<comment type="pathway">
    <text evidence="2">Protein modification; protein ubiquitination.</text>
</comment>
<dbReference type="EC" id="2.3.2.31" evidence="3"/>
<evidence type="ECO:0000256" key="4">
    <source>
        <dbReference type="ARBA" id="ARBA00022679"/>
    </source>
</evidence>